<feature type="transmembrane region" description="Helical" evidence="1">
    <location>
        <begin position="16"/>
        <end position="38"/>
    </location>
</feature>
<evidence type="ECO:0000313" key="3">
    <source>
        <dbReference type="Proteomes" id="UP000295668"/>
    </source>
</evidence>
<evidence type="ECO:0000256" key="1">
    <source>
        <dbReference type="SAM" id="Phobius"/>
    </source>
</evidence>
<gene>
    <name evidence="2" type="ORF">EZJ43_07910</name>
</gene>
<keyword evidence="3" id="KW-1185">Reference proteome</keyword>
<evidence type="ECO:0000313" key="2">
    <source>
        <dbReference type="EMBL" id="TDG36435.1"/>
    </source>
</evidence>
<sequence>MSSILFLLQNKERRKIFFLCIGIGLPMLLLTAVGINYYESSSEAEGTPNDKGGISYYYRESSDAEKLPEPVTKLISKYPNSKVTYINVSTDKAGTIGGDFISFTKDDFKKVKDYYGKTGKVVDQDGDRLEIENAGVKISITKENIYEDDPIKDQTKFKIYIID</sequence>
<protein>
    <submittedName>
        <fullName evidence="2">Uncharacterized protein</fullName>
    </submittedName>
</protein>
<dbReference type="Proteomes" id="UP000295668">
    <property type="component" value="Unassembled WGS sequence"/>
</dbReference>
<keyword evidence="1" id="KW-0812">Transmembrane</keyword>
<name>A0A4R5MMD0_9SPHI</name>
<keyword evidence="1" id="KW-0472">Membrane</keyword>
<organism evidence="2 3">
    <name type="scientific">Pedobacter changchengzhani</name>
    <dbReference type="NCBI Taxonomy" id="2529274"/>
    <lineage>
        <taxon>Bacteria</taxon>
        <taxon>Pseudomonadati</taxon>
        <taxon>Bacteroidota</taxon>
        <taxon>Sphingobacteriia</taxon>
        <taxon>Sphingobacteriales</taxon>
        <taxon>Sphingobacteriaceae</taxon>
        <taxon>Pedobacter</taxon>
    </lineage>
</organism>
<dbReference type="AlphaFoldDB" id="A0A4R5MMD0"/>
<keyword evidence="1" id="KW-1133">Transmembrane helix</keyword>
<reference evidence="2 3" key="1">
    <citation type="submission" date="2019-02" db="EMBL/GenBank/DDBJ databases">
        <title>Pedobacter sp. nov., a novel speices isolated from soil of pinguins habitat in Antarcitica.</title>
        <authorList>
            <person name="He R.-H."/>
        </authorList>
    </citation>
    <scope>NUCLEOTIDE SEQUENCE [LARGE SCALE GENOMIC DNA]</scope>
    <source>
        <strain evidence="2 3">E01020</strain>
    </source>
</reference>
<comment type="caution">
    <text evidence="2">The sequence shown here is derived from an EMBL/GenBank/DDBJ whole genome shotgun (WGS) entry which is preliminary data.</text>
</comment>
<proteinExistence type="predicted"/>
<accession>A0A4R5MMD0</accession>
<dbReference type="EMBL" id="SJCY01000004">
    <property type="protein sequence ID" value="TDG36435.1"/>
    <property type="molecule type" value="Genomic_DNA"/>
</dbReference>
<dbReference type="RefSeq" id="WP_133262164.1">
    <property type="nucleotide sequence ID" value="NZ_SJCY01000004.1"/>
</dbReference>
<dbReference type="OrthoDB" id="764467at2"/>